<proteinExistence type="predicted"/>
<dbReference type="EMBL" id="GBXM01017809">
    <property type="protein sequence ID" value="JAH90768.1"/>
    <property type="molecule type" value="Transcribed_RNA"/>
</dbReference>
<dbReference type="AlphaFoldDB" id="A0A0E9WMU7"/>
<evidence type="ECO:0000313" key="1">
    <source>
        <dbReference type="EMBL" id="JAH90768.1"/>
    </source>
</evidence>
<organism evidence="1">
    <name type="scientific">Anguilla anguilla</name>
    <name type="common">European freshwater eel</name>
    <name type="synonym">Muraena anguilla</name>
    <dbReference type="NCBI Taxonomy" id="7936"/>
    <lineage>
        <taxon>Eukaryota</taxon>
        <taxon>Metazoa</taxon>
        <taxon>Chordata</taxon>
        <taxon>Craniata</taxon>
        <taxon>Vertebrata</taxon>
        <taxon>Euteleostomi</taxon>
        <taxon>Actinopterygii</taxon>
        <taxon>Neopterygii</taxon>
        <taxon>Teleostei</taxon>
        <taxon>Anguilliformes</taxon>
        <taxon>Anguillidae</taxon>
        <taxon>Anguilla</taxon>
    </lineage>
</organism>
<sequence>MQRALRVRQGYTLDRLPIYRRAHTIQTTDNRFYSFANSNKRLRMCTAVSARNI</sequence>
<accession>A0A0E9WMU7</accession>
<name>A0A0E9WMU7_ANGAN</name>
<protein>
    <submittedName>
        <fullName evidence="1">Uncharacterized protein</fullName>
    </submittedName>
</protein>
<reference evidence="1" key="2">
    <citation type="journal article" date="2015" name="Fish Shellfish Immunol.">
        <title>Early steps in the European eel (Anguilla anguilla)-Vibrio vulnificus interaction in the gills: Role of the RtxA13 toxin.</title>
        <authorList>
            <person name="Callol A."/>
            <person name="Pajuelo D."/>
            <person name="Ebbesson L."/>
            <person name="Teles M."/>
            <person name="MacKenzie S."/>
            <person name="Amaro C."/>
        </authorList>
    </citation>
    <scope>NUCLEOTIDE SEQUENCE</scope>
</reference>
<reference evidence="1" key="1">
    <citation type="submission" date="2014-11" db="EMBL/GenBank/DDBJ databases">
        <authorList>
            <person name="Amaro Gonzalez C."/>
        </authorList>
    </citation>
    <scope>NUCLEOTIDE SEQUENCE</scope>
</reference>